<reference evidence="1 2" key="2">
    <citation type="journal article" date="2003" name="DNA Res.">
        <title>Complete genome structure of Gloeobacter violaceus PCC 7421, a cyanobacterium that lacks thylakoids (supplement).</title>
        <authorList>
            <person name="Nakamura Y."/>
            <person name="Kaneko T."/>
            <person name="Sato S."/>
            <person name="Mimuro M."/>
            <person name="Miyashita H."/>
            <person name="Tsuchiya T."/>
            <person name="Sasamoto S."/>
            <person name="Watanabe A."/>
            <person name="Kawashima K."/>
            <person name="Kishida Y."/>
            <person name="Kiyokawa C."/>
            <person name="Kohara M."/>
            <person name="Matsumoto M."/>
            <person name="Matsuno A."/>
            <person name="Nakazaki N."/>
            <person name="Shimpo S."/>
            <person name="Takeuchi C."/>
            <person name="Yamada M."/>
            <person name="Tabata S."/>
        </authorList>
    </citation>
    <scope>NUCLEOTIDE SEQUENCE [LARGE SCALE GENOMIC DNA]</scope>
    <source>
        <strain evidence="2">ATCC 29082 / PCC 7421</strain>
    </source>
</reference>
<dbReference type="KEGG" id="gvi:gsl2541"/>
<dbReference type="HOGENOM" id="CLU_2734326_0_0_3"/>
<dbReference type="EnsemblBacteria" id="BAC90482">
    <property type="protein sequence ID" value="BAC90482"/>
    <property type="gene ID" value="BAC90482"/>
</dbReference>
<reference evidence="1 2" key="1">
    <citation type="journal article" date="2003" name="DNA Res.">
        <title>Complete genome structure of Gloeobacter violaceus PCC 7421, a cyanobacterium that lacks thylakoids.</title>
        <authorList>
            <person name="Nakamura Y."/>
            <person name="Kaneko T."/>
            <person name="Sato S."/>
            <person name="Mimuro M."/>
            <person name="Miyashita H."/>
            <person name="Tsuchiya T."/>
            <person name="Sasamoto S."/>
            <person name="Watanabe A."/>
            <person name="Kawashima K."/>
            <person name="Kishida Y."/>
            <person name="Kiyokawa C."/>
            <person name="Kohara M."/>
            <person name="Matsumoto M."/>
            <person name="Matsuno A."/>
            <person name="Nakazaki N."/>
            <person name="Shimpo S."/>
            <person name="Takeuchi C."/>
            <person name="Yamada M."/>
            <person name="Tabata S."/>
        </authorList>
    </citation>
    <scope>NUCLEOTIDE SEQUENCE [LARGE SCALE GENOMIC DNA]</scope>
    <source>
        <strain evidence="2">ATCC 29082 / PCC 7421</strain>
    </source>
</reference>
<evidence type="ECO:0000313" key="1">
    <source>
        <dbReference type="EMBL" id="BAC90482.1"/>
    </source>
</evidence>
<dbReference type="Pfam" id="PF08846">
    <property type="entry name" value="DUF1816"/>
    <property type="match status" value="1"/>
</dbReference>
<accession>Q7NHJ4</accession>
<gene>
    <name evidence="1" type="ordered locus">gsl2541</name>
</gene>
<dbReference type="RefSeq" id="WP_011142536.1">
    <property type="nucleotide sequence ID" value="NC_005125.1"/>
</dbReference>
<organism evidence="1 2">
    <name type="scientific">Gloeobacter violaceus (strain ATCC 29082 / PCC 7421)</name>
    <dbReference type="NCBI Taxonomy" id="251221"/>
    <lineage>
        <taxon>Bacteria</taxon>
        <taxon>Bacillati</taxon>
        <taxon>Cyanobacteriota</taxon>
        <taxon>Cyanophyceae</taxon>
        <taxon>Gloeobacterales</taxon>
        <taxon>Gloeobacteraceae</taxon>
        <taxon>Gloeobacter</taxon>
    </lineage>
</organism>
<dbReference type="InParanoid" id="Q7NHJ4"/>
<name>Q7NHJ4_GLOVI</name>
<keyword evidence="2" id="KW-1185">Reference proteome</keyword>
<dbReference type="Proteomes" id="UP000000557">
    <property type="component" value="Chromosome"/>
</dbReference>
<protein>
    <submittedName>
        <fullName evidence="1">Gsl2541 protein</fullName>
    </submittedName>
</protein>
<dbReference type="PhylomeDB" id="Q7NHJ4"/>
<evidence type="ECO:0000313" key="2">
    <source>
        <dbReference type="Proteomes" id="UP000000557"/>
    </source>
</evidence>
<dbReference type="EMBL" id="BA000045">
    <property type="protein sequence ID" value="BAC90482.1"/>
    <property type="molecule type" value="Genomic_DNA"/>
</dbReference>
<sequence length="71" mass="7928">MQRSHFTENTMAWWLEIATDEPYLYLFGPFESPEEAEAAVPRHRADLISEGWQVLSATVSSKGPSGAFLVA</sequence>
<proteinExistence type="predicted"/>
<dbReference type="InterPro" id="IPR014945">
    <property type="entry name" value="DUF1816"/>
</dbReference>
<dbReference type="OrthoDB" id="560125at2"/>
<dbReference type="AlphaFoldDB" id="Q7NHJ4"/>